<dbReference type="OrthoDB" id="9780302at2"/>
<comment type="caution">
    <text evidence="13">The sequence shown here is derived from an EMBL/GenBank/DDBJ whole genome shotgun (WGS) entry which is preliminary data.</text>
</comment>
<evidence type="ECO:0000256" key="6">
    <source>
        <dbReference type="ARBA" id="ARBA00022500"/>
    </source>
</evidence>
<gene>
    <name evidence="13" type="primary">fliG</name>
    <name evidence="13" type="ORF">DRW41_14965</name>
</gene>
<name>A0A3D8GN24_9BACI</name>
<dbReference type="NCBIfam" id="TIGR00207">
    <property type="entry name" value="fliG"/>
    <property type="match status" value="1"/>
</dbReference>
<dbReference type="InterPro" id="IPR028263">
    <property type="entry name" value="FliG_N"/>
</dbReference>
<dbReference type="AlphaFoldDB" id="A0A3D8GN24"/>
<keyword evidence="6" id="KW-0145">Chemotaxis</keyword>
<dbReference type="SUPFAM" id="SSF48029">
    <property type="entry name" value="FliG"/>
    <property type="match status" value="2"/>
</dbReference>
<keyword evidence="5" id="KW-1003">Cell membrane</keyword>
<reference evidence="13 14" key="1">
    <citation type="submission" date="2018-07" db="EMBL/GenBank/DDBJ databases">
        <title>Bacillus sp. YLB-04 draft genome sequence.</title>
        <authorList>
            <person name="Yu L."/>
            <person name="Tang X."/>
        </authorList>
    </citation>
    <scope>NUCLEOTIDE SEQUENCE [LARGE SCALE GENOMIC DNA]</scope>
    <source>
        <strain evidence="13 14">YLB-04</strain>
    </source>
</reference>
<evidence type="ECO:0000313" key="13">
    <source>
        <dbReference type="EMBL" id="RDU35894.1"/>
    </source>
</evidence>
<evidence type="ECO:0000256" key="2">
    <source>
        <dbReference type="ARBA" id="ARBA00004413"/>
    </source>
</evidence>
<dbReference type="PANTHER" id="PTHR30534">
    <property type="entry name" value="FLAGELLAR MOTOR SWITCH PROTEIN FLIG"/>
    <property type="match status" value="1"/>
</dbReference>
<dbReference type="PANTHER" id="PTHR30534:SF0">
    <property type="entry name" value="FLAGELLAR MOTOR SWITCH PROTEIN FLIG"/>
    <property type="match status" value="1"/>
</dbReference>
<protein>
    <recommendedName>
        <fullName evidence="4">Flagellar motor switch protein FliG</fullName>
    </recommendedName>
</protein>
<dbReference type="RefSeq" id="WP_115452822.1">
    <property type="nucleotide sequence ID" value="NZ_QNQT01000007.1"/>
</dbReference>
<comment type="subcellular location">
    <subcellularLocation>
        <location evidence="1">Bacterial flagellum basal body</location>
    </subcellularLocation>
    <subcellularLocation>
        <location evidence="2">Cell membrane</location>
        <topology evidence="2">Peripheral membrane protein</topology>
        <orientation evidence="2">Cytoplasmic side</orientation>
    </subcellularLocation>
</comment>
<dbReference type="InterPro" id="IPR023087">
    <property type="entry name" value="Flg_Motor_Flig_C"/>
</dbReference>
<dbReference type="InterPro" id="IPR000090">
    <property type="entry name" value="Flg_Motor_Flig"/>
</dbReference>
<dbReference type="Pfam" id="PF01706">
    <property type="entry name" value="FliG_C"/>
    <property type="match status" value="1"/>
</dbReference>
<evidence type="ECO:0000256" key="4">
    <source>
        <dbReference type="ARBA" id="ARBA00021870"/>
    </source>
</evidence>
<dbReference type="GO" id="GO:0006935">
    <property type="term" value="P:chemotaxis"/>
    <property type="evidence" value="ECO:0007669"/>
    <property type="project" value="UniProtKB-KW"/>
</dbReference>
<organism evidence="13 14">
    <name type="scientific">Neobacillus piezotolerans</name>
    <dbReference type="NCBI Taxonomy" id="2259171"/>
    <lineage>
        <taxon>Bacteria</taxon>
        <taxon>Bacillati</taxon>
        <taxon>Bacillota</taxon>
        <taxon>Bacilli</taxon>
        <taxon>Bacillales</taxon>
        <taxon>Bacillaceae</taxon>
        <taxon>Neobacillus</taxon>
    </lineage>
</organism>
<feature type="domain" description="Flagellar motor switch protein FliG middle" evidence="11">
    <location>
        <begin position="116"/>
        <end position="188"/>
    </location>
</feature>
<keyword evidence="13" id="KW-0969">Cilium</keyword>
<accession>A0A3D8GN24</accession>
<dbReference type="Pfam" id="PF14841">
    <property type="entry name" value="FliG_M"/>
    <property type="match status" value="1"/>
</dbReference>
<feature type="domain" description="Flagellar motor switch protein FliG N-terminal" evidence="12">
    <location>
        <begin position="4"/>
        <end position="106"/>
    </location>
</feature>
<feature type="domain" description="Flagellar motor switch protein FliG C-terminal" evidence="10">
    <location>
        <begin position="217"/>
        <end position="323"/>
    </location>
</feature>
<dbReference type="InterPro" id="IPR011002">
    <property type="entry name" value="FliG_a-hlx"/>
</dbReference>
<dbReference type="InterPro" id="IPR032779">
    <property type="entry name" value="FliG_M"/>
</dbReference>
<evidence type="ECO:0000256" key="8">
    <source>
        <dbReference type="ARBA" id="ARBA00023136"/>
    </source>
</evidence>
<evidence type="ECO:0000256" key="7">
    <source>
        <dbReference type="ARBA" id="ARBA00022779"/>
    </source>
</evidence>
<sequence>MEKYTNTQKAAILLLSVGPDVSAGIMKNLDEKEIEAITKEITSLRKVTSNVKDQIMKEFHQLAVDANLVSYGGIDIATDLLKRTFGPDKAAGFLKRMDGSADDKPFKFIQNVEQMQIFNLLQYENAQTIALVLSYLDPEKAAATLSAFPSERQIEIAMRIAMMDTASPIIVQQVEEVLEEKLNMTSSQMHDAQNGIDSIVSILSSVDRGTEKNILDTLQEEEPELANEIKQRMFVFDDIAYLDNRSIQRILMDVQNQDLPLALRAASQGVKDTIFRNISKRREESLMEELSSTEPVRLKDVEDAQGRIVSVIRKLEEEGTIIISRNGAKDLVF</sequence>
<dbReference type="Proteomes" id="UP000257144">
    <property type="component" value="Unassembled WGS sequence"/>
</dbReference>
<evidence type="ECO:0000259" key="10">
    <source>
        <dbReference type="Pfam" id="PF01706"/>
    </source>
</evidence>
<evidence type="ECO:0000256" key="5">
    <source>
        <dbReference type="ARBA" id="ARBA00022475"/>
    </source>
</evidence>
<dbReference type="GO" id="GO:0009425">
    <property type="term" value="C:bacterial-type flagellum basal body"/>
    <property type="evidence" value="ECO:0007669"/>
    <property type="project" value="UniProtKB-SubCell"/>
</dbReference>
<evidence type="ECO:0000256" key="1">
    <source>
        <dbReference type="ARBA" id="ARBA00004117"/>
    </source>
</evidence>
<keyword evidence="9" id="KW-0975">Bacterial flagellum</keyword>
<evidence type="ECO:0000256" key="9">
    <source>
        <dbReference type="ARBA" id="ARBA00023143"/>
    </source>
</evidence>
<evidence type="ECO:0000259" key="11">
    <source>
        <dbReference type="Pfam" id="PF14841"/>
    </source>
</evidence>
<dbReference type="GO" id="GO:0003774">
    <property type="term" value="F:cytoskeletal motor activity"/>
    <property type="evidence" value="ECO:0007669"/>
    <property type="project" value="InterPro"/>
</dbReference>
<evidence type="ECO:0000256" key="3">
    <source>
        <dbReference type="ARBA" id="ARBA00010299"/>
    </source>
</evidence>
<comment type="similarity">
    <text evidence="3">Belongs to the FliG family.</text>
</comment>
<dbReference type="GO" id="GO:0005886">
    <property type="term" value="C:plasma membrane"/>
    <property type="evidence" value="ECO:0007669"/>
    <property type="project" value="UniProtKB-SubCell"/>
</dbReference>
<keyword evidence="8" id="KW-0472">Membrane</keyword>
<dbReference type="EMBL" id="QNQT01000007">
    <property type="protein sequence ID" value="RDU35894.1"/>
    <property type="molecule type" value="Genomic_DNA"/>
</dbReference>
<proteinExistence type="inferred from homology"/>
<keyword evidence="13" id="KW-0966">Cell projection</keyword>
<dbReference type="PRINTS" id="PR00954">
    <property type="entry name" value="FLGMOTORFLIG"/>
</dbReference>
<keyword evidence="7" id="KW-0283">Flagellar rotation</keyword>
<dbReference type="Gene3D" id="1.10.220.30">
    <property type="match status" value="3"/>
</dbReference>
<evidence type="ECO:0000313" key="14">
    <source>
        <dbReference type="Proteomes" id="UP000257144"/>
    </source>
</evidence>
<dbReference type="Pfam" id="PF14842">
    <property type="entry name" value="FliG_N"/>
    <property type="match status" value="1"/>
</dbReference>
<keyword evidence="13" id="KW-0282">Flagellum</keyword>
<evidence type="ECO:0000259" key="12">
    <source>
        <dbReference type="Pfam" id="PF14842"/>
    </source>
</evidence>
<dbReference type="PIRSF" id="PIRSF003161">
    <property type="entry name" value="FliG"/>
    <property type="match status" value="1"/>
</dbReference>
<dbReference type="GO" id="GO:0071973">
    <property type="term" value="P:bacterial-type flagellum-dependent cell motility"/>
    <property type="evidence" value="ECO:0007669"/>
    <property type="project" value="InterPro"/>
</dbReference>
<keyword evidence="14" id="KW-1185">Reference proteome</keyword>